<sequence>MHPIKGDPASRPHCPLPLVPHSATDTCDPIISSLPVLPQPTSDPLPNIFPVSPTDSTPDSSSLETTPTVPRRSNREPRSYKEGAASNEWREAMNDELKALERNQTWEVTTLPPGKRAIGCKWVFRLKLKDDRTIDRYKARLIAKVYTQVEGVDYVESFSPIAKIVTVRILLVVAAAQGYQVAAGSVCRLTRSLYGLKQASRQWNQEFTSQLQLFGLTIARSDAGISLTRSKYILDILADTGLSSARSVTTLLPQGVKLCSDVGSLLPDPEPYRRLIGRLLYLGFTRPDISYGV</sequence>
<feature type="region of interest" description="Disordered" evidence="1">
    <location>
        <begin position="30"/>
        <end position="85"/>
    </location>
</feature>
<proteinExistence type="predicted"/>
<feature type="domain" description="Reverse transcriptase Ty1/copia-type" evidence="2">
    <location>
        <begin position="103"/>
        <end position="181"/>
    </location>
</feature>
<evidence type="ECO:0000259" key="2">
    <source>
        <dbReference type="Pfam" id="PF07727"/>
    </source>
</evidence>
<evidence type="ECO:0000256" key="1">
    <source>
        <dbReference type="SAM" id="MobiDB-lite"/>
    </source>
</evidence>
<dbReference type="AlphaFoldDB" id="A0AAW2TI12"/>
<comment type="caution">
    <text evidence="3">The sequence shown here is derived from an EMBL/GenBank/DDBJ whole genome shotgun (WGS) entry which is preliminary data.</text>
</comment>
<gene>
    <name evidence="3" type="ORF">Sradi_2092600</name>
</gene>
<accession>A0AAW2TI12</accession>
<evidence type="ECO:0000313" key="3">
    <source>
        <dbReference type="EMBL" id="KAL0404518.1"/>
    </source>
</evidence>
<dbReference type="InterPro" id="IPR013103">
    <property type="entry name" value="RVT_2"/>
</dbReference>
<organism evidence="3">
    <name type="scientific">Sesamum radiatum</name>
    <name type="common">Black benniseed</name>
    <dbReference type="NCBI Taxonomy" id="300843"/>
    <lineage>
        <taxon>Eukaryota</taxon>
        <taxon>Viridiplantae</taxon>
        <taxon>Streptophyta</taxon>
        <taxon>Embryophyta</taxon>
        <taxon>Tracheophyta</taxon>
        <taxon>Spermatophyta</taxon>
        <taxon>Magnoliopsida</taxon>
        <taxon>eudicotyledons</taxon>
        <taxon>Gunneridae</taxon>
        <taxon>Pentapetalae</taxon>
        <taxon>asterids</taxon>
        <taxon>lamiids</taxon>
        <taxon>Lamiales</taxon>
        <taxon>Pedaliaceae</taxon>
        <taxon>Sesamum</taxon>
    </lineage>
</organism>
<dbReference type="EMBL" id="JACGWJ010000008">
    <property type="protein sequence ID" value="KAL0404518.1"/>
    <property type="molecule type" value="Genomic_DNA"/>
</dbReference>
<dbReference type="Pfam" id="PF07727">
    <property type="entry name" value="RVT_2"/>
    <property type="match status" value="1"/>
</dbReference>
<reference evidence="3" key="1">
    <citation type="submission" date="2020-06" db="EMBL/GenBank/DDBJ databases">
        <authorList>
            <person name="Li T."/>
            <person name="Hu X."/>
            <person name="Zhang T."/>
            <person name="Song X."/>
            <person name="Zhang H."/>
            <person name="Dai N."/>
            <person name="Sheng W."/>
            <person name="Hou X."/>
            <person name="Wei L."/>
        </authorList>
    </citation>
    <scope>NUCLEOTIDE SEQUENCE</scope>
    <source>
        <strain evidence="3">G02</strain>
        <tissue evidence="3">Leaf</tissue>
    </source>
</reference>
<reference evidence="3" key="2">
    <citation type="journal article" date="2024" name="Plant">
        <title>Genomic evolution and insights into agronomic trait innovations of Sesamum species.</title>
        <authorList>
            <person name="Miao H."/>
            <person name="Wang L."/>
            <person name="Qu L."/>
            <person name="Liu H."/>
            <person name="Sun Y."/>
            <person name="Le M."/>
            <person name="Wang Q."/>
            <person name="Wei S."/>
            <person name="Zheng Y."/>
            <person name="Lin W."/>
            <person name="Duan Y."/>
            <person name="Cao H."/>
            <person name="Xiong S."/>
            <person name="Wang X."/>
            <person name="Wei L."/>
            <person name="Li C."/>
            <person name="Ma Q."/>
            <person name="Ju M."/>
            <person name="Zhao R."/>
            <person name="Li G."/>
            <person name="Mu C."/>
            <person name="Tian Q."/>
            <person name="Mei H."/>
            <person name="Zhang T."/>
            <person name="Gao T."/>
            <person name="Zhang H."/>
        </authorList>
    </citation>
    <scope>NUCLEOTIDE SEQUENCE</scope>
    <source>
        <strain evidence="3">G02</strain>
    </source>
</reference>
<protein>
    <submittedName>
        <fullName evidence="3">Retrovirus-related Pol polyprotein from transposon RE2</fullName>
    </submittedName>
</protein>
<name>A0AAW2TI12_SESRA</name>
<feature type="compositionally biased region" description="Low complexity" evidence="1">
    <location>
        <begin position="50"/>
        <end position="68"/>
    </location>
</feature>